<dbReference type="RefSeq" id="WP_156417328.1">
    <property type="nucleotide sequence ID" value="NZ_KQ957105.1"/>
</dbReference>
<dbReference type="PATRIC" id="fig|54005.3.peg.1575"/>
<accession>A0A133PJA2</accession>
<proteinExistence type="predicted"/>
<name>A0A133PJA2_9FIRM</name>
<protein>
    <submittedName>
        <fullName evidence="1">Uncharacterized protein</fullName>
    </submittedName>
</protein>
<dbReference type="Proteomes" id="UP000070174">
    <property type="component" value="Unassembled WGS sequence"/>
</dbReference>
<sequence>MQEEMTRLELLTVLYSLQALLNADKTEEAKEVIEKIIKEAEKKPNE</sequence>
<evidence type="ECO:0000313" key="1">
    <source>
        <dbReference type="EMBL" id="KXA28615.1"/>
    </source>
</evidence>
<dbReference type="EMBL" id="LRQE01000041">
    <property type="protein sequence ID" value="KXA28615.1"/>
    <property type="molecule type" value="Genomic_DNA"/>
</dbReference>
<reference evidence="1 2" key="1">
    <citation type="submission" date="2016-01" db="EMBL/GenBank/DDBJ databases">
        <authorList>
            <person name="Oliw E.H."/>
        </authorList>
    </citation>
    <scope>NUCLEOTIDE SEQUENCE [LARGE SCALE GENOMIC DNA]</scope>
    <source>
        <strain evidence="1 2">CMW7756A</strain>
    </source>
</reference>
<organism evidence="1">
    <name type="scientific">Peptoniphilus harei</name>
    <dbReference type="NCBI Taxonomy" id="54005"/>
    <lineage>
        <taxon>Bacteria</taxon>
        <taxon>Bacillati</taxon>
        <taxon>Bacillota</taxon>
        <taxon>Tissierellia</taxon>
        <taxon>Tissierellales</taxon>
        <taxon>Peptoniphilaceae</taxon>
        <taxon>Peptoniphilus</taxon>
    </lineage>
</organism>
<evidence type="ECO:0000313" key="2">
    <source>
        <dbReference type="Proteomes" id="UP000070174"/>
    </source>
</evidence>
<dbReference type="AlphaFoldDB" id="A0A133PJA2"/>
<comment type="caution">
    <text evidence="1">The sequence shown here is derived from an EMBL/GenBank/DDBJ whole genome shotgun (WGS) entry which is preliminary data.</text>
</comment>
<gene>
    <name evidence="1" type="ORF">HMPREF3229_01611</name>
</gene>